<protein>
    <submittedName>
        <fullName evidence="2">N-acetylmuramoyl-L-alanine amidase</fullName>
    </submittedName>
</protein>
<evidence type="ECO:0000313" key="2">
    <source>
        <dbReference type="EMBL" id="AYO31460.1"/>
    </source>
</evidence>
<dbReference type="SUPFAM" id="SSF55846">
    <property type="entry name" value="N-acetylmuramoyl-L-alanine amidase-like"/>
    <property type="match status" value="1"/>
</dbReference>
<keyword evidence="3" id="KW-1185">Reference proteome</keyword>
<dbReference type="GO" id="GO:0009253">
    <property type="term" value="P:peptidoglycan catabolic process"/>
    <property type="evidence" value="ECO:0007669"/>
    <property type="project" value="InterPro"/>
</dbReference>
<dbReference type="RefSeq" id="WP_120767043.1">
    <property type="nucleotide sequence ID" value="NZ_CP033169.1"/>
</dbReference>
<dbReference type="Pfam" id="PF01510">
    <property type="entry name" value="Amidase_2"/>
    <property type="match status" value="1"/>
</dbReference>
<reference evidence="2 3" key="1">
    <citation type="submission" date="2018-10" db="EMBL/GenBank/DDBJ databases">
        <authorList>
            <person name="Zhang X."/>
        </authorList>
    </citation>
    <scope>NUCLEOTIDE SEQUENCE [LARGE SCALE GENOMIC DNA]</scope>
    <source>
        <strain evidence="2 3">SK-G1</strain>
    </source>
</reference>
<evidence type="ECO:0000259" key="1">
    <source>
        <dbReference type="Pfam" id="PF01510"/>
    </source>
</evidence>
<dbReference type="InterPro" id="IPR002502">
    <property type="entry name" value="Amidase_domain"/>
</dbReference>
<name>A0A3G2R7P0_9FIRM</name>
<accession>A0A3G2R7P0</accession>
<dbReference type="PANTHER" id="PTHR11022">
    <property type="entry name" value="PEPTIDOGLYCAN RECOGNITION PROTEIN"/>
    <property type="match status" value="1"/>
</dbReference>
<dbReference type="GO" id="GO:0008745">
    <property type="term" value="F:N-acetylmuramoyl-L-alanine amidase activity"/>
    <property type="evidence" value="ECO:0007669"/>
    <property type="project" value="InterPro"/>
</dbReference>
<sequence>MERLYPRFIILHHTAGHDVPALDIDGYHARRGFGVRVAGPEPLVEEYIERGFERTDGGVVVHIGYHYLIRADGSVEKGRPDFVQGAHCSAQGMNFKSLGVALTGNFDFIDNPHGQKGPAEPTGAQIKSLRNLLNYLMDIYQIPRSGIIRHCDVAGAATSCPGDRFRFKL</sequence>
<organism evidence="2 3">
    <name type="scientific">Biomaibacter acetigenes</name>
    <dbReference type="NCBI Taxonomy" id="2316383"/>
    <lineage>
        <taxon>Bacteria</taxon>
        <taxon>Bacillati</taxon>
        <taxon>Bacillota</taxon>
        <taxon>Clostridia</taxon>
        <taxon>Thermosediminibacterales</taxon>
        <taxon>Tepidanaerobacteraceae</taxon>
        <taxon>Biomaibacter</taxon>
    </lineage>
</organism>
<dbReference type="AlphaFoldDB" id="A0A3G2R7P0"/>
<dbReference type="KEGG" id="bacg:D2962_13410"/>
<dbReference type="PANTHER" id="PTHR11022:SF41">
    <property type="entry name" value="PEPTIDOGLYCAN-RECOGNITION PROTEIN LC-RELATED"/>
    <property type="match status" value="1"/>
</dbReference>
<evidence type="ECO:0000313" key="3">
    <source>
        <dbReference type="Proteomes" id="UP000280960"/>
    </source>
</evidence>
<dbReference type="Proteomes" id="UP000280960">
    <property type="component" value="Chromosome"/>
</dbReference>
<dbReference type="EMBL" id="CP033169">
    <property type="protein sequence ID" value="AYO31460.1"/>
    <property type="molecule type" value="Genomic_DNA"/>
</dbReference>
<dbReference type="InterPro" id="IPR036505">
    <property type="entry name" value="Amidase/PGRP_sf"/>
</dbReference>
<gene>
    <name evidence="2" type="ORF">D2962_13410</name>
</gene>
<proteinExistence type="predicted"/>
<dbReference type="CDD" id="cd06583">
    <property type="entry name" value="PGRP"/>
    <property type="match status" value="1"/>
</dbReference>
<feature type="domain" description="N-acetylmuramoyl-L-alanine amidase" evidence="1">
    <location>
        <begin position="5"/>
        <end position="163"/>
    </location>
</feature>
<dbReference type="InterPro" id="IPR015510">
    <property type="entry name" value="PGRP"/>
</dbReference>
<dbReference type="Gene3D" id="3.40.80.10">
    <property type="entry name" value="Peptidoglycan recognition protein-like"/>
    <property type="match status" value="1"/>
</dbReference>